<reference evidence="1 2" key="1">
    <citation type="journal article" date="2012" name="Genome Biol.">
        <title>Sequencing three crocodilian genomes to illuminate the evolution of archosaurs and amniotes.</title>
        <authorList>
            <person name="St John J.A."/>
            <person name="Braun E.L."/>
            <person name="Isberg S.R."/>
            <person name="Miles L.G."/>
            <person name="Chong A.Y."/>
            <person name="Gongora J."/>
            <person name="Dalzell P."/>
            <person name="Moran C."/>
            <person name="Bed'hom B."/>
            <person name="Abzhanov A."/>
            <person name="Burgess S.C."/>
            <person name="Cooksey A.M."/>
            <person name="Castoe T.A."/>
            <person name="Crawford N.G."/>
            <person name="Densmore L.D."/>
            <person name="Drew J.C."/>
            <person name="Edwards S.V."/>
            <person name="Faircloth B.C."/>
            <person name="Fujita M.K."/>
            <person name="Greenwold M.J."/>
            <person name="Hoffmann F.G."/>
            <person name="Howard J.M."/>
            <person name="Iguchi T."/>
            <person name="Janes D.E."/>
            <person name="Khan S.Y."/>
            <person name="Kohno S."/>
            <person name="de Koning A.J."/>
            <person name="Lance S.L."/>
            <person name="McCarthy F.M."/>
            <person name="McCormack J.E."/>
            <person name="Merchant M.E."/>
            <person name="Peterson D.G."/>
            <person name="Pollock D.D."/>
            <person name="Pourmand N."/>
            <person name="Raney B.J."/>
            <person name="Roessler K.A."/>
            <person name="Sanford J.R."/>
            <person name="Sawyer R.H."/>
            <person name="Schmidt C.J."/>
            <person name="Triplett E.W."/>
            <person name="Tuberville T.D."/>
            <person name="Venegas-Anaya M."/>
            <person name="Howard J.T."/>
            <person name="Jarvis E.D."/>
            <person name="Guillette L.J.Jr."/>
            <person name="Glenn T.C."/>
            <person name="Green R.E."/>
            <person name="Ray D.A."/>
        </authorList>
    </citation>
    <scope>NUCLEOTIDE SEQUENCE [LARGE SCALE GENOMIC DNA]</scope>
    <source>
        <strain evidence="1">KSC_2009_1</strain>
    </source>
</reference>
<evidence type="ECO:0000313" key="1">
    <source>
        <dbReference type="EMBL" id="KYO31981.1"/>
    </source>
</evidence>
<dbReference type="EMBL" id="AKHW03004004">
    <property type="protein sequence ID" value="KYO31981.1"/>
    <property type="molecule type" value="Genomic_DNA"/>
</dbReference>
<evidence type="ECO:0000313" key="2">
    <source>
        <dbReference type="Proteomes" id="UP000050525"/>
    </source>
</evidence>
<organism evidence="1 2">
    <name type="scientific">Alligator mississippiensis</name>
    <name type="common">American alligator</name>
    <dbReference type="NCBI Taxonomy" id="8496"/>
    <lineage>
        <taxon>Eukaryota</taxon>
        <taxon>Metazoa</taxon>
        <taxon>Chordata</taxon>
        <taxon>Craniata</taxon>
        <taxon>Vertebrata</taxon>
        <taxon>Euteleostomi</taxon>
        <taxon>Archelosauria</taxon>
        <taxon>Archosauria</taxon>
        <taxon>Crocodylia</taxon>
        <taxon>Alligatoridae</taxon>
        <taxon>Alligatorinae</taxon>
        <taxon>Alligator</taxon>
    </lineage>
</organism>
<protein>
    <submittedName>
        <fullName evidence="1">Uncharacterized protein</fullName>
    </submittedName>
</protein>
<dbReference type="Proteomes" id="UP000050525">
    <property type="component" value="Unassembled WGS sequence"/>
</dbReference>
<dbReference type="AlphaFoldDB" id="A0A151N5E9"/>
<name>A0A151N5E9_ALLMI</name>
<sequence>MPDILLFLWAKYESMICKLTTDAEAKTACLVRTPYPPSQHPRKSFGHCHYQPLRTPMDGCWKNPCFPREE</sequence>
<comment type="caution">
    <text evidence="1">The sequence shown here is derived from an EMBL/GenBank/DDBJ whole genome shotgun (WGS) entry which is preliminary data.</text>
</comment>
<accession>A0A151N5E9</accession>
<gene>
    <name evidence="1" type="ORF">Y1Q_0007018</name>
</gene>
<proteinExistence type="predicted"/>
<keyword evidence="2" id="KW-1185">Reference proteome</keyword>